<comment type="catalytic activity">
    <reaction evidence="1">
        <text>Thiol-dependent hydrolysis of ester, thioester, amide, peptide and isopeptide bonds formed by the C-terminal Gly of ubiquitin (a 76-residue protein attached to proteins as an intracellular targeting signal).</text>
        <dbReference type="EC" id="3.4.19.12"/>
    </reaction>
</comment>
<evidence type="ECO:0000256" key="3">
    <source>
        <dbReference type="ARBA" id="ARBA00012759"/>
    </source>
</evidence>
<gene>
    <name evidence="10" type="ORF">LY90DRAFT_159617</name>
</gene>
<dbReference type="InterPro" id="IPR038765">
    <property type="entry name" value="Papain-like_cys_pep_sf"/>
</dbReference>
<dbReference type="AlphaFoldDB" id="A0A1Y2ETJ7"/>
<accession>A0A1Y2ETJ7</accession>
<keyword evidence="6 10" id="KW-0378">Hydrolase</keyword>
<keyword evidence="7" id="KW-0788">Thiol protease</keyword>
<feature type="domain" description="UCH catalytic" evidence="9">
    <location>
        <begin position="1"/>
        <end position="92"/>
    </location>
</feature>
<dbReference type="GO" id="GO:0004843">
    <property type="term" value="F:cysteine-type deubiquitinase activity"/>
    <property type="evidence" value="ECO:0007669"/>
    <property type="project" value="UniProtKB-EC"/>
</dbReference>
<reference evidence="10 11" key="1">
    <citation type="submission" date="2016-08" db="EMBL/GenBank/DDBJ databases">
        <title>A Parts List for Fungal Cellulosomes Revealed by Comparative Genomics.</title>
        <authorList>
            <consortium name="DOE Joint Genome Institute"/>
            <person name="Haitjema C.H."/>
            <person name="Gilmore S.P."/>
            <person name="Henske J.K."/>
            <person name="Solomon K.V."/>
            <person name="De Groot R."/>
            <person name="Kuo A."/>
            <person name="Mondo S.J."/>
            <person name="Salamov A.A."/>
            <person name="Labutti K."/>
            <person name="Zhao Z."/>
            <person name="Chiniquy J."/>
            <person name="Barry K."/>
            <person name="Brewer H.M."/>
            <person name="Purvine S.O."/>
            <person name="Wright A.T."/>
            <person name="Boxma B."/>
            <person name="Van Alen T."/>
            <person name="Hackstein J.H."/>
            <person name="Baker S.E."/>
            <person name="Grigoriev I.V."/>
            <person name="O'Malley M.A."/>
        </authorList>
    </citation>
    <scope>NUCLEOTIDE SEQUENCE [LARGE SCALE GENOMIC DNA]</scope>
    <source>
        <strain evidence="10 11">G1</strain>
    </source>
</reference>
<protein>
    <recommendedName>
        <fullName evidence="3">ubiquitinyl hydrolase 1</fullName>
        <ecNumber evidence="3">3.4.19.12</ecNumber>
    </recommendedName>
</protein>
<dbReference type="Proteomes" id="UP000193920">
    <property type="component" value="Unassembled WGS sequence"/>
</dbReference>
<name>A0A1Y2ETJ7_9FUNG</name>
<evidence type="ECO:0000256" key="8">
    <source>
        <dbReference type="PROSITE-ProRule" id="PRU01393"/>
    </source>
</evidence>
<dbReference type="GO" id="GO:0006511">
    <property type="term" value="P:ubiquitin-dependent protein catabolic process"/>
    <property type="evidence" value="ECO:0007669"/>
    <property type="project" value="InterPro"/>
</dbReference>
<evidence type="ECO:0000313" key="11">
    <source>
        <dbReference type="Proteomes" id="UP000193920"/>
    </source>
</evidence>
<keyword evidence="4" id="KW-0645">Protease</keyword>
<dbReference type="EC" id="3.4.19.12" evidence="3"/>
<dbReference type="Gene3D" id="3.40.532.10">
    <property type="entry name" value="Peptidase C12, ubiquitin carboxyl-terminal hydrolase"/>
    <property type="match status" value="1"/>
</dbReference>
<dbReference type="OrthoDB" id="427186at2759"/>
<evidence type="ECO:0000256" key="6">
    <source>
        <dbReference type="ARBA" id="ARBA00022801"/>
    </source>
</evidence>
<dbReference type="PANTHER" id="PTHR10589">
    <property type="entry name" value="UBIQUITIN CARBOXYL-TERMINAL HYDROLASE"/>
    <property type="match status" value="1"/>
</dbReference>
<evidence type="ECO:0000256" key="1">
    <source>
        <dbReference type="ARBA" id="ARBA00000707"/>
    </source>
</evidence>
<keyword evidence="5" id="KW-0833">Ubl conjugation pathway</keyword>
<comment type="similarity">
    <text evidence="2 8">Belongs to the peptidase C12 family.</text>
</comment>
<proteinExistence type="inferred from homology"/>
<organism evidence="10 11">
    <name type="scientific">Neocallimastix californiae</name>
    <dbReference type="NCBI Taxonomy" id="1754190"/>
    <lineage>
        <taxon>Eukaryota</taxon>
        <taxon>Fungi</taxon>
        <taxon>Fungi incertae sedis</taxon>
        <taxon>Chytridiomycota</taxon>
        <taxon>Chytridiomycota incertae sedis</taxon>
        <taxon>Neocallimastigomycetes</taxon>
        <taxon>Neocallimastigales</taxon>
        <taxon>Neocallimastigaceae</taxon>
        <taxon>Neocallimastix</taxon>
    </lineage>
</organism>
<dbReference type="EMBL" id="MCOG01000030">
    <property type="protein sequence ID" value="ORY74165.1"/>
    <property type="molecule type" value="Genomic_DNA"/>
</dbReference>
<dbReference type="STRING" id="1754190.A0A1Y2ETJ7"/>
<dbReference type="PANTHER" id="PTHR10589:SF17">
    <property type="entry name" value="UBIQUITIN CARBOXYL-TERMINAL HYDROLASE"/>
    <property type="match status" value="1"/>
</dbReference>
<comment type="caution">
    <text evidence="8">Lacks conserved residue(s) required for the propagation of feature annotation.</text>
</comment>
<evidence type="ECO:0000256" key="2">
    <source>
        <dbReference type="ARBA" id="ARBA00009326"/>
    </source>
</evidence>
<dbReference type="InterPro" id="IPR036959">
    <property type="entry name" value="Peptidase_C12_UCH_sf"/>
</dbReference>
<dbReference type="GO" id="GO:0016579">
    <property type="term" value="P:protein deubiquitination"/>
    <property type="evidence" value="ECO:0007669"/>
    <property type="project" value="TreeGrafter"/>
</dbReference>
<comment type="caution">
    <text evidence="10">The sequence shown here is derived from an EMBL/GenBank/DDBJ whole genome shotgun (WGS) entry which is preliminary data.</text>
</comment>
<dbReference type="PROSITE" id="PS52048">
    <property type="entry name" value="UCH_DOMAIN"/>
    <property type="match status" value="1"/>
</dbReference>
<sequence length="92" mass="10443">MEKVRYLEQSKDLASVHSKYSVKGQTSVSEAENNVDIHFICFIQSDGDLYELDGRKEFSINHGKCDDLLKGAVKIIREVIKRNPNSNEITAQ</sequence>
<evidence type="ECO:0000256" key="4">
    <source>
        <dbReference type="ARBA" id="ARBA00022670"/>
    </source>
</evidence>
<dbReference type="InterPro" id="IPR001578">
    <property type="entry name" value="Peptidase_C12_UCH"/>
</dbReference>
<evidence type="ECO:0000256" key="5">
    <source>
        <dbReference type="ARBA" id="ARBA00022786"/>
    </source>
</evidence>
<dbReference type="GO" id="GO:0005737">
    <property type="term" value="C:cytoplasm"/>
    <property type="evidence" value="ECO:0007669"/>
    <property type="project" value="TreeGrafter"/>
</dbReference>
<keyword evidence="11" id="KW-1185">Reference proteome</keyword>
<evidence type="ECO:0000259" key="9">
    <source>
        <dbReference type="PROSITE" id="PS52048"/>
    </source>
</evidence>
<evidence type="ECO:0000313" key="10">
    <source>
        <dbReference type="EMBL" id="ORY74165.1"/>
    </source>
</evidence>
<dbReference type="SUPFAM" id="SSF54001">
    <property type="entry name" value="Cysteine proteinases"/>
    <property type="match status" value="1"/>
</dbReference>
<evidence type="ECO:0000256" key="7">
    <source>
        <dbReference type="ARBA" id="ARBA00022807"/>
    </source>
</evidence>
<dbReference type="Pfam" id="PF01088">
    <property type="entry name" value="Peptidase_C12"/>
    <property type="match status" value="1"/>
</dbReference>